<feature type="compositionally biased region" description="Low complexity" evidence="2">
    <location>
        <begin position="580"/>
        <end position="599"/>
    </location>
</feature>
<dbReference type="PROSITE" id="PS50042">
    <property type="entry name" value="CNMP_BINDING_3"/>
    <property type="match status" value="1"/>
</dbReference>
<keyword evidence="3" id="KW-0472">Membrane</keyword>
<name>A0A2J8A136_9CHLO</name>
<keyword evidence="3" id="KW-1133">Transmembrane helix</keyword>
<dbReference type="InterPro" id="IPR050818">
    <property type="entry name" value="KCNH_animal-type"/>
</dbReference>
<feature type="compositionally biased region" description="Low complexity" evidence="2">
    <location>
        <begin position="557"/>
        <end position="573"/>
    </location>
</feature>
<dbReference type="SMART" id="SM00100">
    <property type="entry name" value="cNMP"/>
    <property type="match status" value="1"/>
</dbReference>
<dbReference type="InterPro" id="IPR000595">
    <property type="entry name" value="cNMP-bd_dom"/>
</dbReference>
<protein>
    <submittedName>
        <fullName evidence="5">Cyclic nucleotide-gated cation channel alpha-3</fullName>
    </submittedName>
</protein>
<feature type="compositionally biased region" description="Gly residues" evidence="2">
    <location>
        <begin position="900"/>
        <end position="915"/>
    </location>
</feature>
<evidence type="ECO:0000256" key="2">
    <source>
        <dbReference type="SAM" id="MobiDB-lite"/>
    </source>
</evidence>
<accession>A0A2J8A136</accession>
<dbReference type="Gene3D" id="1.10.287.70">
    <property type="match status" value="1"/>
</dbReference>
<organism evidence="5 6">
    <name type="scientific">Tetrabaena socialis</name>
    <dbReference type="NCBI Taxonomy" id="47790"/>
    <lineage>
        <taxon>Eukaryota</taxon>
        <taxon>Viridiplantae</taxon>
        <taxon>Chlorophyta</taxon>
        <taxon>core chlorophytes</taxon>
        <taxon>Chlorophyceae</taxon>
        <taxon>CS clade</taxon>
        <taxon>Chlamydomonadales</taxon>
        <taxon>Tetrabaenaceae</taxon>
        <taxon>Tetrabaena</taxon>
    </lineage>
</organism>
<dbReference type="GO" id="GO:0042391">
    <property type="term" value="P:regulation of membrane potential"/>
    <property type="evidence" value="ECO:0007669"/>
    <property type="project" value="TreeGrafter"/>
</dbReference>
<dbReference type="Gene3D" id="2.60.120.10">
    <property type="entry name" value="Jelly Rolls"/>
    <property type="match status" value="1"/>
</dbReference>
<dbReference type="EMBL" id="PGGS01000248">
    <property type="protein sequence ID" value="PNH06237.1"/>
    <property type="molecule type" value="Genomic_DNA"/>
</dbReference>
<dbReference type="OrthoDB" id="426293at2759"/>
<feature type="transmembrane region" description="Helical" evidence="3">
    <location>
        <begin position="143"/>
        <end position="167"/>
    </location>
</feature>
<dbReference type="PANTHER" id="PTHR10217">
    <property type="entry name" value="VOLTAGE AND LIGAND GATED POTASSIUM CHANNEL"/>
    <property type="match status" value="1"/>
</dbReference>
<feature type="coiled-coil region" evidence="1">
    <location>
        <begin position="674"/>
        <end position="701"/>
    </location>
</feature>
<dbReference type="CDD" id="cd00038">
    <property type="entry name" value="CAP_ED"/>
    <property type="match status" value="1"/>
</dbReference>
<dbReference type="AlphaFoldDB" id="A0A2J8A136"/>
<feature type="compositionally biased region" description="Low complexity" evidence="2">
    <location>
        <begin position="884"/>
        <end position="899"/>
    </location>
</feature>
<dbReference type="Proteomes" id="UP000236333">
    <property type="component" value="Unassembled WGS sequence"/>
</dbReference>
<feature type="region of interest" description="Disordered" evidence="2">
    <location>
        <begin position="868"/>
        <end position="978"/>
    </location>
</feature>
<feature type="transmembrane region" description="Helical" evidence="3">
    <location>
        <begin position="115"/>
        <end position="131"/>
    </location>
</feature>
<sequence>MAASVAFLHQIAYEDAYNALEAEHRRHDEEVALAEQAHSYHVDEGRPAEGAETAAGRGRQAHLRRGMLTGTAMILISHWLACIWYLMYRFGGSEAAETWSFELAAANEPGQPTMLSYYLTTYYYSFLLLVGDNVPSYNNYERAFFVLVLIGGTFFYSAVVGQMATLVATMNVAVNRHGQKLLMVQDALRYAGVPESHSESVQRYYEYLQARSHPGAEGLHFLQASGELPHGLHLKLCHFLHRRSLSKVPLFQDCEEGFLSALSLRIRMISLSPKEIIFCIGDVGREMYIIRKGCVAVTSNKKEMWGLLAPGEIFGEVALLSTGKRTANCTALGFVDLSVLTGPDLQTKSKMWMELSEADYEEEEGMGDLLGLDELGMPRDDDSIGSAEPPSDGSSGDGGARRRGVEGAPAGAGVAARVGVGAEEQDAEEKSPKGAEAGPGAAGGASGGQVLLLLPGSRPASAAAREVGAGPTAGAPAEGLAAAAAAAASSVTPSPRRPASRPTSAITGRRLPVAWTDGAGGSGSGSDTSNAGGGGGGGGAGGGSGGGGGTAGGGGSREASGAGPRVPRLSLELLGGGSPSQGAEQGVGVAEAAMRADGAAGHGHGSRPASARRLGSQHSGGPRPPAQLAAPPAADSSDPDASGQAAPAAGAANAPLPPLAGTAVSTLGSFEAALQSLLQLTEAQEAALARLEERAERAAAMGGAEGMMMGGSSATVLGILMPGLGGGGGGGLPYARVSASQLVLTGGLGLGAAGGSGRLSVSQQMLGGEARSGGGGGGAAGASVRGGVAGLARGGGLGPVGAPGTKSRRGSLTLGSGSSNAAMMAAAAAAVASVGGGEEWLGGVPAQRSARSRMQGAVRAVAAGSRMRSALSVRGGPHAPPSPAAEADPAGGSLSDVGVAGTGDGGPEGAGGGAGRSRARRSSLLSGGAQEHGAAQGATSPGRLRSALKGGGSGEPGNALGVRLAGVRINDDDGGPSW</sequence>
<dbReference type="SUPFAM" id="SSF81324">
    <property type="entry name" value="Voltage-gated potassium channels"/>
    <property type="match status" value="1"/>
</dbReference>
<keyword evidence="1" id="KW-0175">Coiled coil</keyword>
<feature type="compositionally biased region" description="Low complexity" evidence="2">
    <location>
        <begin position="469"/>
        <end position="494"/>
    </location>
</feature>
<proteinExistence type="predicted"/>
<feature type="compositionally biased region" description="Gly residues" evidence="2">
    <location>
        <begin position="531"/>
        <end position="556"/>
    </location>
</feature>
<feature type="compositionally biased region" description="Low complexity" evidence="2">
    <location>
        <begin position="406"/>
        <end position="422"/>
    </location>
</feature>
<feature type="compositionally biased region" description="Low complexity" evidence="2">
    <location>
        <begin position="626"/>
        <end position="653"/>
    </location>
</feature>
<dbReference type="GO" id="GO:0005249">
    <property type="term" value="F:voltage-gated potassium channel activity"/>
    <property type="evidence" value="ECO:0007669"/>
    <property type="project" value="TreeGrafter"/>
</dbReference>
<keyword evidence="6" id="KW-1185">Reference proteome</keyword>
<keyword evidence="3" id="KW-0812">Transmembrane</keyword>
<evidence type="ECO:0000259" key="4">
    <source>
        <dbReference type="PROSITE" id="PS50042"/>
    </source>
</evidence>
<feature type="domain" description="Cyclic nucleotide-binding" evidence="4">
    <location>
        <begin position="250"/>
        <end position="340"/>
    </location>
</feature>
<comment type="caution">
    <text evidence="5">The sequence shown here is derived from an EMBL/GenBank/DDBJ whole genome shotgun (WGS) entry which is preliminary data.</text>
</comment>
<feature type="region of interest" description="Disordered" evidence="2">
    <location>
        <begin position="370"/>
        <end position="653"/>
    </location>
</feature>
<feature type="transmembrane region" description="Helical" evidence="3">
    <location>
        <begin position="67"/>
        <end position="87"/>
    </location>
</feature>
<dbReference type="InterPro" id="IPR014710">
    <property type="entry name" value="RmlC-like_jellyroll"/>
</dbReference>
<evidence type="ECO:0000256" key="3">
    <source>
        <dbReference type="SAM" id="Phobius"/>
    </source>
</evidence>
<gene>
    <name evidence="5" type="ORF">TSOC_007418</name>
</gene>
<feature type="compositionally biased region" description="Low complexity" evidence="2">
    <location>
        <begin position="922"/>
        <end position="938"/>
    </location>
</feature>
<dbReference type="GO" id="GO:0005886">
    <property type="term" value="C:plasma membrane"/>
    <property type="evidence" value="ECO:0007669"/>
    <property type="project" value="TreeGrafter"/>
</dbReference>
<feature type="compositionally biased region" description="Low complexity" evidence="2">
    <location>
        <begin position="385"/>
        <end position="394"/>
    </location>
</feature>
<evidence type="ECO:0000256" key="1">
    <source>
        <dbReference type="SAM" id="Coils"/>
    </source>
</evidence>
<dbReference type="SUPFAM" id="SSF51206">
    <property type="entry name" value="cAMP-binding domain-like"/>
    <property type="match status" value="1"/>
</dbReference>
<dbReference type="InterPro" id="IPR018490">
    <property type="entry name" value="cNMP-bd_dom_sf"/>
</dbReference>
<evidence type="ECO:0000313" key="6">
    <source>
        <dbReference type="Proteomes" id="UP000236333"/>
    </source>
</evidence>
<reference evidence="5 6" key="1">
    <citation type="journal article" date="2017" name="Mol. Biol. Evol.">
        <title>The 4-celled Tetrabaena socialis nuclear genome reveals the essential components for genetic control of cell number at the origin of multicellularity in the volvocine lineage.</title>
        <authorList>
            <person name="Featherston J."/>
            <person name="Arakaki Y."/>
            <person name="Hanschen E.R."/>
            <person name="Ferris P.J."/>
            <person name="Michod R.E."/>
            <person name="Olson B.J.S.C."/>
            <person name="Nozaki H."/>
            <person name="Durand P.M."/>
        </authorList>
    </citation>
    <scope>NUCLEOTIDE SEQUENCE [LARGE SCALE GENOMIC DNA]</scope>
    <source>
        <strain evidence="5 6">NIES-571</strain>
    </source>
</reference>
<dbReference type="Pfam" id="PF00027">
    <property type="entry name" value="cNMP_binding"/>
    <property type="match status" value="1"/>
</dbReference>
<evidence type="ECO:0000313" key="5">
    <source>
        <dbReference type="EMBL" id="PNH06237.1"/>
    </source>
</evidence>
<dbReference type="PANTHER" id="PTHR10217:SF435">
    <property type="entry name" value="POTASSIUM VOLTAGE-GATED CHANNEL PROTEIN EAG"/>
    <property type="match status" value="1"/>
</dbReference>